<dbReference type="AlphaFoldDB" id="A0A0L8HHB9"/>
<sequence>MTSRNFHVCVYISYNLVSSYILIYSFYFCIGRISSLGNIFQKLLARGSENAFALGTPVTRGPPYTATHTYNRVGYIYTCVSFSIFVLRFIFLSLSSLSFRRSVCTRNV</sequence>
<organism evidence="2">
    <name type="scientific">Octopus bimaculoides</name>
    <name type="common">California two-spotted octopus</name>
    <dbReference type="NCBI Taxonomy" id="37653"/>
    <lineage>
        <taxon>Eukaryota</taxon>
        <taxon>Metazoa</taxon>
        <taxon>Spiralia</taxon>
        <taxon>Lophotrochozoa</taxon>
        <taxon>Mollusca</taxon>
        <taxon>Cephalopoda</taxon>
        <taxon>Coleoidea</taxon>
        <taxon>Octopodiformes</taxon>
        <taxon>Octopoda</taxon>
        <taxon>Incirrata</taxon>
        <taxon>Octopodidae</taxon>
        <taxon>Octopus</taxon>
    </lineage>
</organism>
<dbReference type="EMBL" id="KQ418159">
    <property type="protein sequence ID" value="KOF88643.1"/>
    <property type="molecule type" value="Genomic_DNA"/>
</dbReference>
<evidence type="ECO:0000256" key="1">
    <source>
        <dbReference type="SAM" id="Phobius"/>
    </source>
</evidence>
<reference evidence="2" key="1">
    <citation type="submission" date="2015-07" db="EMBL/GenBank/DDBJ databases">
        <title>MeaNS - Measles Nucleotide Surveillance Program.</title>
        <authorList>
            <person name="Tran T."/>
            <person name="Druce J."/>
        </authorList>
    </citation>
    <scope>NUCLEOTIDE SEQUENCE</scope>
    <source>
        <strain evidence="2">UCB-OBI-ISO-001</strain>
        <tissue evidence="2">Gonad</tissue>
    </source>
</reference>
<keyword evidence="1" id="KW-0472">Membrane</keyword>
<feature type="transmembrane region" description="Helical" evidence="1">
    <location>
        <begin position="73"/>
        <end position="91"/>
    </location>
</feature>
<keyword evidence="1" id="KW-0812">Transmembrane</keyword>
<evidence type="ECO:0000313" key="2">
    <source>
        <dbReference type="EMBL" id="KOF88643.1"/>
    </source>
</evidence>
<accession>A0A0L8HHB9</accession>
<gene>
    <name evidence="2" type="ORF">OCBIM_22014629mg</name>
</gene>
<feature type="transmembrane region" description="Helical" evidence="1">
    <location>
        <begin position="12"/>
        <end position="33"/>
    </location>
</feature>
<name>A0A0L8HHB9_OCTBM</name>
<protein>
    <submittedName>
        <fullName evidence="2">Uncharacterized protein</fullName>
    </submittedName>
</protein>
<keyword evidence="1" id="KW-1133">Transmembrane helix</keyword>
<proteinExistence type="predicted"/>